<protein>
    <submittedName>
        <fullName evidence="3">Type IV pilus modification protein PilV</fullName>
    </submittedName>
</protein>
<dbReference type="Pfam" id="PF22150">
    <property type="entry name" value="Tt1218-like"/>
    <property type="match status" value="1"/>
</dbReference>
<accession>A0AB35LXL2</accession>
<dbReference type="AlphaFoldDB" id="A0AB35LXL2"/>
<sequence>MKTMSQQRGVGLVEILVALLILALGVLGFVALQYRAIEASSESTYRVQAVNIARDLAERIRVNRGGVGEYVCEFRNADTSITCPAGQAIATQATLRAFARNCIEENCNSTEMADFDVAQVAVKAETIGMTVNMLPCQGNVNERQCIYVAWNDTSATNGDGADDCTNGAAYNANSTCLIMEVY</sequence>
<keyword evidence="1" id="KW-1133">Transmembrane helix</keyword>
<dbReference type="Proteomes" id="UP001174419">
    <property type="component" value="Unassembled WGS sequence"/>
</dbReference>
<dbReference type="RefSeq" id="WP_180178762.1">
    <property type="nucleotide sequence ID" value="NZ_JACANG010000001.1"/>
</dbReference>
<proteinExistence type="predicted"/>
<name>A0AB35LXL2_9GAMM</name>
<evidence type="ECO:0000256" key="1">
    <source>
        <dbReference type="SAM" id="Phobius"/>
    </source>
</evidence>
<gene>
    <name evidence="3" type="primary">pilV</name>
    <name evidence="3" type="ORF">HX110_00550</name>
</gene>
<evidence type="ECO:0000259" key="2">
    <source>
        <dbReference type="Pfam" id="PF22150"/>
    </source>
</evidence>
<comment type="caution">
    <text evidence="3">The sequence shown here is derived from an EMBL/GenBank/DDBJ whole genome shotgun (WGS) entry which is preliminary data.</text>
</comment>
<reference evidence="3" key="2">
    <citation type="journal article" date="2022" name="Sci. Total Environ.">
        <title>Prevalence, transmission, and molecular epidemiology of tet(X)-positive bacteria among humans, animals, and environmental niches in China: An epidemiological, and genomic-based study.</title>
        <authorList>
            <person name="Dong N."/>
            <person name="Zeng Y."/>
            <person name="Cai C."/>
            <person name="Sun C."/>
            <person name="Lu J."/>
            <person name="Liu C."/>
            <person name="Zhou H."/>
            <person name="Sun Q."/>
            <person name="Shu L."/>
            <person name="Wang H."/>
            <person name="Wang Y."/>
            <person name="Wang S."/>
            <person name="Wu C."/>
            <person name="Chan E.W."/>
            <person name="Chen G."/>
            <person name="Shen Z."/>
            <person name="Chen S."/>
            <person name="Zhang R."/>
        </authorList>
    </citation>
    <scope>NUCLEOTIDE SEQUENCE</scope>
    <source>
        <strain evidence="3">DF49-4</strain>
    </source>
</reference>
<evidence type="ECO:0000313" key="4">
    <source>
        <dbReference type="Proteomes" id="UP001174419"/>
    </source>
</evidence>
<keyword evidence="1" id="KW-0472">Membrane</keyword>
<keyword evidence="1" id="KW-0812">Transmembrane</keyword>
<dbReference type="Pfam" id="PF07963">
    <property type="entry name" value="N_methyl"/>
    <property type="match status" value="1"/>
</dbReference>
<dbReference type="NCBIfam" id="TIGR02523">
    <property type="entry name" value="type_IV_pilV"/>
    <property type="match status" value="1"/>
</dbReference>
<dbReference type="InterPro" id="IPR012902">
    <property type="entry name" value="N_methyl_site"/>
</dbReference>
<dbReference type="EMBL" id="JACANG010000001">
    <property type="protein sequence ID" value="MDM1717665.1"/>
    <property type="molecule type" value="Genomic_DNA"/>
</dbReference>
<feature type="domain" description="Type IV pilin Tt1218-like" evidence="2">
    <location>
        <begin position="31"/>
        <end position="118"/>
    </location>
</feature>
<evidence type="ECO:0000313" key="3">
    <source>
        <dbReference type="EMBL" id="MDM1717665.1"/>
    </source>
</evidence>
<dbReference type="InterPro" id="IPR013362">
    <property type="entry name" value="Pilus_4_PilV"/>
</dbReference>
<reference evidence="3" key="1">
    <citation type="submission" date="2020-06" db="EMBL/GenBank/DDBJ databases">
        <authorList>
            <person name="Dong N."/>
        </authorList>
    </citation>
    <scope>NUCLEOTIDE SEQUENCE</scope>
    <source>
        <strain evidence="3">DF49-4</strain>
    </source>
</reference>
<feature type="transmembrane region" description="Helical" evidence="1">
    <location>
        <begin position="12"/>
        <end position="34"/>
    </location>
</feature>
<organism evidence="3 4">
    <name type="scientific">Acinetobacter towneri</name>
    <dbReference type="NCBI Taxonomy" id="202956"/>
    <lineage>
        <taxon>Bacteria</taxon>
        <taxon>Pseudomonadati</taxon>
        <taxon>Pseudomonadota</taxon>
        <taxon>Gammaproteobacteria</taxon>
        <taxon>Moraxellales</taxon>
        <taxon>Moraxellaceae</taxon>
        <taxon>Acinetobacter</taxon>
    </lineage>
</organism>
<dbReference type="InterPro" id="IPR054402">
    <property type="entry name" value="Tt1218-like_dom"/>
</dbReference>